<sequence>MDLNQPLNHQTTLSTPLTPIARIPLHHLQEKVLTHVPPPSDIVITLIQGVPYAIADRCAHAGARLSEGTLLQTHVRCPQHGYLFDIKTGKLITPKGLCEDQLSYPTSVEKEEVVIWNPLPAIVSP</sequence>
<organism evidence="8 9">
    <name type="scientific">Pajaroellobacter abortibovis</name>
    <dbReference type="NCBI Taxonomy" id="1882918"/>
    <lineage>
        <taxon>Bacteria</taxon>
        <taxon>Pseudomonadati</taxon>
        <taxon>Myxococcota</taxon>
        <taxon>Polyangia</taxon>
        <taxon>Polyangiales</taxon>
        <taxon>Polyangiaceae</taxon>
    </lineage>
</organism>
<keyword evidence="3" id="KW-0408">Iron</keyword>
<evidence type="ECO:0000256" key="2">
    <source>
        <dbReference type="ARBA" id="ARBA00022723"/>
    </source>
</evidence>
<dbReference type="GO" id="GO:0051537">
    <property type="term" value="F:2 iron, 2 sulfur cluster binding"/>
    <property type="evidence" value="ECO:0007669"/>
    <property type="project" value="UniProtKB-KW"/>
</dbReference>
<evidence type="ECO:0000259" key="7">
    <source>
        <dbReference type="PROSITE" id="PS51296"/>
    </source>
</evidence>
<evidence type="ECO:0000313" key="9">
    <source>
        <dbReference type="Proteomes" id="UP000185544"/>
    </source>
</evidence>
<proteinExistence type="inferred from homology"/>
<evidence type="ECO:0000256" key="5">
    <source>
        <dbReference type="ARBA" id="ARBA00034078"/>
    </source>
</evidence>
<protein>
    <recommendedName>
        <fullName evidence="7">Rieske domain-containing protein</fullName>
    </recommendedName>
</protein>
<dbReference type="InterPro" id="IPR017941">
    <property type="entry name" value="Rieske_2Fe-2S"/>
</dbReference>
<name>A0A1L6MYF9_9BACT</name>
<dbReference type="PROSITE" id="PS51296">
    <property type="entry name" value="RIESKE"/>
    <property type="match status" value="1"/>
</dbReference>
<reference evidence="8 9" key="1">
    <citation type="submission" date="2016-08" db="EMBL/GenBank/DDBJ databases">
        <title>Identification and validation of antigenic proteins from Pajaroellobacter abortibovis using de-novo genome sequence assembly and reverse vaccinology.</title>
        <authorList>
            <person name="Welly B.T."/>
            <person name="Miller M.R."/>
            <person name="Stott J.L."/>
            <person name="Blanchard M.T."/>
            <person name="Islas-Trejo A.D."/>
            <person name="O'Rourke S.M."/>
            <person name="Young A.E."/>
            <person name="Medrano J.F."/>
            <person name="Van Eenennaam A.L."/>
        </authorList>
    </citation>
    <scope>NUCLEOTIDE SEQUENCE [LARGE SCALE GENOMIC DNA]</scope>
    <source>
        <strain evidence="8 9">BTF92-0548A/99-0131</strain>
    </source>
</reference>
<feature type="domain" description="Rieske" evidence="7">
    <location>
        <begin position="22"/>
        <end position="115"/>
    </location>
</feature>
<dbReference type="CDD" id="cd03467">
    <property type="entry name" value="Rieske"/>
    <property type="match status" value="1"/>
</dbReference>
<keyword evidence="1" id="KW-0001">2Fe-2S</keyword>
<dbReference type="PANTHER" id="PTHR21496">
    <property type="entry name" value="FERREDOXIN-RELATED"/>
    <property type="match status" value="1"/>
</dbReference>
<evidence type="ECO:0000256" key="6">
    <source>
        <dbReference type="ARBA" id="ARBA00038001"/>
    </source>
</evidence>
<dbReference type="Pfam" id="PF00355">
    <property type="entry name" value="Rieske"/>
    <property type="match status" value="1"/>
</dbReference>
<evidence type="ECO:0000256" key="1">
    <source>
        <dbReference type="ARBA" id="ARBA00022714"/>
    </source>
</evidence>
<dbReference type="AlphaFoldDB" id="A0A1L6MYF9"/>
<keyword evidence="9" id="KW-1185">Reference proteome</keyword>
<dbReference type="InterPro" id="IPR036922">
    <property type="entry name" value="Rieske_2Fe-2S_sf"/>
</dbReference>
<keyword evidence="2" id="KW-0479">Metal-binding</keyword>
<evidence type="ECO:0000256" key="4">
    <source>
        <dbReference type="ARBA" id="ARBA00023014"/>
    </source>
</evidence>
<evidence type="ECO:0000313" key="8">
    <source>
        <dbReference type="EMBL" id="APS00584.1"/>
    </source>
</evidence>
<dbReference type="STRING" id="1882918.BCY86_07790"/>
<dbReference type="Proteomes" id="UP000185544">
    <property type="component" value="Chromosome"/>
</dbReference>
<keyword evidence="4" id="KW-0411">Iron-sulfur</keyword>
<dbReference type="SUPFAM" id="SSF50022">
    <property type="entry name" value="ISP domain"/>
    <property type="match status" value="1"/>
</dbReference>
<comment type="cofactor">
    <cofactor evidence="5">
        <name>[2Fe-2S] cluster</name>
        <dbReference type="ChEBI" id="CHEBI:190135"/>
    </cofactor>
</comment>
<evidence type="ECO:0000256" key="3">
    <source>
        <dbReference type="ARBA" id="ARBA00023004"/>
    </source>
</evidence>
<gene>
    <name evidence="8" type="ORF">BCY86_07790</name>
</gene>
<comment type="similarity">
    <text evidence="6">Belongs to the bacterial ring-hydroxylating dioxygenase ferredoxin component family.</text>
</comment>
<accession>A0A1L6MYF9</accession>
<dbReference type="KEGG" id="pabo:BCY86_07790"/>
<dbReference type="GO" id="GO:0046872">
    <property type="term" value="F:metal ion binding"/>
    <property type="evidence" value="ECO:0007669"/>
    <property type="project" value="UniProtKB-KW"/>
</dbReference>
<dbReference type="EMBL" id="CP016908">
    <property type="protein sequence ID" value="APS00584.1"/>
    <property type="molecule type" value="Genomic_DNA"/>
</dbReference>
<dbReference type="Gene3D" id="2.102.10.10">
    <property type="entry name" value="Rieske [2Fe-2S] iron-sulphur domain"/>
    <property type="match status" value="1"/>
</dbReference>
<dbReference type="PANTHER" id="PTHR21496:SF0">
    <property type="entry name" value="RIESKE DOMAIN-CONTAINING PROTEIN"/>
    <property type="match status" value="1"/>
</dbReference>